<evidence type="ECO:0000313" key="2">
    <source>
        <dbReference type="Proteomes" id="UP000256541"/>
    </source>
</evidence>
<comment type="caution">
    <text evidence="1">The sequence shown here is derived from an EMBL/GenBank/DDBJ whole genome shotgun (WGS) entry which is preliminary data.</text>
</comment>
<dbReference type="InterPro" id="IPR001661">
    <property type="entry name" value="Glyco_hydro_37"/>
</dbReference>
<organism evidence="1 2">
    <name type="scientific">Subtercola boreus</name>
    <dbReference type="NCBI Taxonomy" id="120213"/>
    <lineage>
        <taxon>Bacteria</taxon>
        <taxon>Bacillati</taxon>
        <taxon>Actinomycetota</taxon>
        <taxon>Actinomycetes</taxon>
        <taxon>Micrococcales</taxon>
        <taxon>Microbacteriaceae</taxon>
        <taxon>Subtercola</taxon>
    </lineage>
</organism>
<protein>
    <recommendedName>
        <fullName evidence="3">Alpha,alpha-trehalase</fullName>
    </recommendedName>
</protein>
<dbReference type="InterPro" id="IPR008928">
    <property type="entry name" value="6-hairpin_glycosidase_sf"/>
</dbReference>
<dbReference type="EMBL" id="NBXB01000020">
    <property type="protein sequence ID" value="RFA15536.1"/>
    <property type="molecule type" value="Genomic_DNA"/>
</dbReference>
<evidence type="ECO:0008006" key="3">
    <source>
        <dbReference type="Google" id="ProtNLM"/>
    </source>
</evidence>
<evidence type="ECO:0000313" key="1">
    <source>
        <dbReference type="EMBL" id="RFA15536.1"/>
    </source>
</evidence>
<reference evidence="1 2" key="1">
    <citation type="submission" date="2017-04" db="EMBL/GenBank/DDBJ databases">
        <title>Comparative genome analysis of Subtercola boreus.</title>
        <authorList>
            <person name="Cho Y.-J."/>
            <person name="Cho A."/>
            <person name="Kim O.-S."/>
            <person name="Lee J.-I."/>
        </authorList>
    </citation>
    <scope>NUCLEOTIDE SEQUENCE [LARGE SCALE GENOMIC DNA]</scope>
    <source>
        <strain evidence="1 2">P27479</strain>
    </source>
</reference>
<dbReference type="OrthoDB" id="9759959at2"/>
<dbReference type="GO" id="GO:0005993">
    <property type="term" value="P:trehalose catabolic process"/>
    <property type="evidence" value="ECO:0007669"/>
    <property type="project" value="TreeGrafter"/>
</dbReference>
<dbReference type="PANTHER" id="PTHR23403:SF6">
    <property type="entry name" value="CYTOSOLIC NEUTRAL TREHALASE-RELATED"/>
    <property type="match status" value="1"/>
</dbReference>
<gene>
    <name evidence="1" type="ORF">B7R22_06840</name>
</gene>
<dbReference type="Proteomes" id="UP000256541">
    <property type="component" value="Unassembled WGS sequence"/>
</dbReference>
<name>A0A3E0W059_9MICO</name>
<dbReference type="SUPFAM" id="SSF48208">
    <property type="entry name" value="Six-hairpin glycosidases"/>
    <property type="match status" value="1"/>
</dbReference>
<sequence length="436" mass="48801">MHCNGEVSMMKRVISNPTDQVRASFDALDDVIRAWWSTDVVTADDPRRAAVESIAMPFPYVAGAAPSSPDWYTTMFNWDAYFSNLALLVHGRHDLVRNAIENYLFMVKRFGYMPNGNEVALATRSQIPLFPDSIWRYVQLTGDDELLARAYPLLVQEYTEYWLAPHHATPTGLVTNRDLGDPTLDPRLSAEAETGLDWTTQFDGDITQTTPVLTNCALVVYAETLAAMARRLGLSPGIRESFVEQAASRAALIQQYCWSEERGQYLDYNFVTGRHVSIVGATSYWALWAGVATSSQAARMADALPQLLEPHGLATTQASRPDPTLFALPYEDLQWTYPAGWPPLHIMACWGLDRYGFADESREIASRIVSTIERNYASTGQLYEKYNVVDGSFMLPNSRYGTITLHGWTSATVVLLGRRVFEDKTIDETLAAVRLP</sequence>
<dbReference type="PANTHER" id="PTHR23403">
    <property type="entry name" value="TREHALASE"/>
    <property type="match status" value="1"/>
</dbReference>
<dbReference type="GO" id="GO:0004555">
    <property type="term" value="F:alpha,alpha-trehalase activity"/>
    <property type="evidence" value="ECO:0007669"/>
    <property type="project" value="InterPro"/>
</dbReference>
<accession>A0A3E0W059</accession>
<dbReference type="Gene3D" id="1.50.10.10">
    <property type="match status" value="2"/>
</dbReference>
<dbReference type="AlphaFoldDB" id="A0A3E0W059"/>
<dbReference type="InterPro" id="IPR012341">
    <property type="entry name" value="6hp_glycosidase-like_sf"/>
</dbReference>
<proteinExistence type="predicted"/>
<dbReference type="RefSeq" id="WP_116411037.1">
    <property type="nucleotide sequence ID" value="NZ_NBXB01000020.1"/>
</dbReference>
<dbReference type="Pfam" id="PF01204">
    <property type="entry name" value="Trehalase"/>
    <property type="match status" value="2"/>
</dbReference>